<proteinExistence type="predicted"/>
<accession>A0A2M6WAQ3</accession>
<evidence type="ECO:0000259" key="1">
    <source>
        <dbReference type="Pfam" id="PF18962"/>
    </source>
</evidence>
<dbReference type="EMBL" id="PFBP01000026">
    <property type="protein sequence ID" value="PIT89867.1"/>
    <property type="molecule type" value="Genomic_DNA"/>
</dbReference>
<reference evidence="3" key="1">
    <citation type="submission" date="2017-09" db="EMBL/GenBank/DDBJ databases">
        <title>Depth-based differentiation of microbial function through sediment-hosted aquifers and enrichment of novel symbionts in the deep terrestrial subsurface.</title>
        <authorList>
            <person name="Probst A.J."/>
            <person name="Ladd B."/>
            <person name="Jarett J.K."/>
            <person name="Geller-Mcgrath D.E."/>
            <person name="Sieber C.M.K."/>
            <person name="Emerson J.B."/>
            <person name="Anantharaman K."/>
            <person name="Thomas B.C."/>
            <person name="Malmstrom R."/>
            <person name="Stieglmeier M."/>
            <person name="Klingl A."/>
            <person name="Woyke T."/>
            <person name="Ryan C.M."/>
            <person name="Banfield J.F."/>
        </authorList>
    </citation>
    <scope>NUCLEOTIDE SEQUENCE [LARGE SCALE GENOMIC DNA]</scope>
</reference>
<dbReference type="AlphaFoldDB" id="A0A2M6WAQ3"/>
<dbReference type="Proteomes" id="UP000231464">
    <property type="component" value="Unassembled WGS sequence"/>
</dbReference>
<dbReference type="Pfam" id="PF18962">
    <property type="entry name" value="Por_Secre_tail"/>
    <property type="match status" value="1"/>
</dbReference>
<evidence type="ECO:0000313" key="3">
    <source>
        <dbReference type="Proteomes" id="UP000231464"/>
    </source>
</evidence>
<sequence>MPKCQRKEAEMKNLFLITLCLLLLGTNVYGQIYGGDYALGCPIGNLDCLIMGNPTDIGHADECRRAILSADPEAKVAYIPINWYDAVALAESSGVCLVAPIGSAEIMAFYHVPKMVKKESDVLCFVSITSNGGSDTQKIWTSNPSDTSHYGVCVTVGSLEGSVLGSCGPNVDFVDYWGGAGGNRRSYVLSRTAGRLSFIRRQIGKWTGMKATWHEAKKIARMLAGSGSVDSLGRRESFGGVIDIMPSKIDSVLRTIYGAPIVGSNPVELSSFQVWIIAGGVFLEWTTASETNNLGFAVERKSSNKNEWQEIGFVQGAGTVAMPRQYFYQDTPDFIGSVSYRLRQVDTDGSFSYSQVVEVIVQTHLQFALAQNFPNPFNPVTTIRYSLPSDGNAKMIIFDMLGKEVVVLVNDFQVAGEHYIIWNAGQLASGSYFYRLESNGRVLLQKMTLLK</sequence>
<protein>
    <recommendedName>
        <fullName evidence="1">Secretion system C-terminal sorting domain-containing protein</fullName>
    </recommendedName>
</protein>
<gene>
    <name evidence="2" type="ORF">COU23_01640</name>
</gene>
<dbReference type="InterPro" id="IPR026444">
    <property type="entry name" value="Secre_tail"/>
</dbReference>
<feature type="domain" description="Secretion system C-terminal sorting" evidence="1">
    <location>
        <begin position="373"/>
        <end position="447"/>
    </location>
</feature>
<evidence type="ECO:0000313" key="2">
    <source>
        <dbReference type="EMBL" id="PIT89867.1"/>
    </source>
</evidence>
<dbReference type="Gene3D" id="2.60.40.4070">
    <property type="match status" value="1"/>
</dbReference>
<dbReference type="NCBIfam" id="TIGR04183">
    <property type="entry name" value="Por_Secre_tail"/>
    <property type="match status" value="1"/>
</dbReference>
<name>A0A2M6WAQ3_9BACT</name>
<comment type="caution">
    <text evidence="2">The sequence shown here is derived from an EMBL/GenBank/DDBJ whole genome shotgun (WGS) entry which is preliminary data.</text>
</comment>
<organism evidence="2 3">
    <name type="scientific">Candidatus Kuenenbacteria bacterium CG10_big_fil_rev_8_21_14_0_10_36_11</name>
    <dbReference type="NCBI Taxonomy" id="1974618"/>
    <lineage>
        <taxon>Bacteria</taxon>
        <taxon>Candidatus Kueneniibacteriota</taxon>
    </lineage>
</organism>